<keyword evidence="1" id="KW-0812">Transmembrane</keyword>
<protein>
    <submittedName>
        <fullName evidence="2">DUF4260 domain-containing protein</fullName>
    </submittedName>
</protein>
<dbReference type="RefSeq" id="WP_406720948.1">
    <property type="nucleotide sequence ID" value="NZ_CP135443.1"/>
</dbReference>
<proteinExistence type="predicted"/>
<evidence type="ECO:0000313" key="2">
    <source>
        <dbReference type="EMBL" id="WRY33826.1"/>
    </source>
</evidence>
<accession>A0ABZ1E1Z0</accession>
<keyword evidence="1" id="KW-1133">Transmembrane helix</keyword>
<keyword evidence="3" id="KW-1185">Reference proteome</keyword>
<dbReference type="InterPro" id="IPR025356">
    <property type="entry name" value="DUF4260"/>
</dbReference>
<dbReference type="Proteomes" id="UP001623290">
    <property type="component" value="Chromosome"/>
</dbReference>
<organism evidence="2 3">
    <name type="scientific">Thioclava litoralis</name>
    <dbReference type="NCBI Taxonomy" id="3076557"/>
    <lineage>
        <taxon>Bacteria</taxon>
        <taxon>Pseudomonadati</taxon>
        <taxon>Pseudomonadota</taxon>
        <taxon>Alphaproteobacteria</taxon>
        <taxon>Rhodobacterales</taxon>
        <taxon>Paracoccaceae</taxon>
        <taxon>Thioclava</taxon>
    </lineage>
</organism>
<evidence type="ECO:0000256" key="1">
    <source>
        <dbReference type="SAM" id="Phobius"/>
    </source>
</evidence>
<dbReference type="Pfam" id="PF14079">
    <property type="entry name" value="DUF4260"/>
    <property type="match status" value="1"/>
</dbReference>
<name>A0ABZ1E1Z0_9RHOB</name>
<keyword evidence="1" id="KW-0472">Membrane</keyword>
<sequence length="134" mass="14435">MSADQAQDRMWRRLEGLTVAIAGIYLAYVLDPGWPWWVWVVLFLAPDLSFAGYLFGPATGAITYNLCHIYGFGLGIAALGAMGWGSDSATPWMVAAGFVVMAHAGIDRALGFGLKRRAGFHDTDLGPIGRKTQG</sequence>
<gene>
    <name evidence="2" type="ORF">RPE78_00590</name>
</gene>
<feature type="transmembrane region" description="Helical" evidence="1">
    <location>
        <begin position="12"/>
        <end position="30"/>
    </location>
</feature>
<reference evidence="2 3" key="1">
    <citation type="submission" date="2023-09" db="EMBL/GenBank/DDBJ databases">
        <title>Thioclava shenzhenensis sp. nov., a multidrug resistant bacteria-antagonizing species isolated from coastal seawater.</title>
        <authorList>
            <person name="Long M."/>
        </authorList>
    </citation>
    <scope>NUCLEOTIDE SEQUENCE [LARGE SCALE GENOMIC DNA]</scope>
    <source>
        <strain evidence="2 3">FTW29</strain>
    </source>
</reference>
<evidence type="ECO:0000313" key="3">
    <source>
        <dbReference type="Proteomes" id="UP001623290"/>
    </source>
</evidence>
<feature type="transmembrane region" description="Helical" evidence="1">
    <location>
        <begin position="67"/>
        <end position="86"/>
    </location>
</feature>
<feature type="transmembrane region" description="Helical" evidence="1">
    <location>
        <begin position="92"/>
        <end position="110"/>
    </location>
</feature>
<dbReference type="EMBL" id="CP135443">
    <property type="protein sequence ID" value="WRY33826.1"/>
    <property type="molecule type" value="Genomic_DNA"/>
</dbReference>
<feature type="transmembrane region" description="Helical" evidence="1">
    <location>
        <begin position="36"/>
        <end position="55"/>
    </location>
</feature>